<evidence type="ECO:0000256" key="9">
    <source>
        <dbReference type="ARBA" id="ARBA00023012"/>
    </source>
</evidence>
<feature type="compositionally biased region" description="Polar residues" evidence="12">
    <location>
        <begin position="787"/>
        <end position="798"/>
    </location>
</feature>
<evidence type="ECO:0000256" key="3">
    <source>
        <dbReference type="ARBA" id="ARBA00022606"/>
    </source>
</evidence>
<keyword evidence="8" id="KW-0157">Chromophore</keyword>
<feature type="region of interest" description="Disordered" evidence="12">
    <location>
        <begin position="359"/>
        <end position="379"/>
    </location>
</feature>
<keyword evidence="7" id="KW-0067">ATP-binding</keyword>
<dbReference type="PROSITE" id="PS50046">
    <property type="entry name" value="PHYTOCHROME_2"/>
    <property type="match status" value="1"/>
</dbReference>
<dbReference type="HOGENOM" id="CLU_000445_50_4_1"/>
<keyword evidence="5" id="KW-0547">Nucleotide-binding</keyword>
<dbReference type="InterPro" id="IPR029016">
    <property type="entry name" value="GAF-like_dom_sf"/>
</dbReference>
<evidence type="ECO:0000256" key="11">
    <source>
        <dbReference type="PROSITE-ProRule" id="PRU00169"/>
    </source>
</evidence>
<feature type="region of interest" description="Disordered" evidence="12">
    <location>
        <begin position="428"/>
        <end position="555"/>
    </location>
</feature>
<keyword evidence="3" id="KW-0716">Sensory transduction</keyword>
<evidence type="ECO:0000313" key="16">
    <source>
        <dbReference type="EMBL" id="GAK66916.1"/>
    </source>
</evidence>
<feature type="modified residue" description="4-aspartylphosphate" evidence="11">
    <location>
        <position position="1832"/>
    </location>
</feature>
<dbReference type="InterPro" id="IPR043150">
    <property type="entry name" value="Phytochrome_PHY_sf"/>
</dbReference>
<dbReference type="InterPro" id="IPR003018">
    <property type="entry name" value="GAF"/>
</dbReference>
<protein>
    <submittedName>
        <fullName evidence="16">Phytochrome-like protein</fullName>
    </submittedName>
</protein>
<dbReference type="Gene3D" id="3.30.450.20">
    <property type="entry name" value="PAS domain"/>
    <property type="match status" value="1"/>
</dbReference>
<feature type="compositionally biased region" description="Low complexity" evidence="12">
    <location>
        <begin position="1541"/>
        <end position="1555"/>
    </location>
</feature>
<dbReference type="Pfam" id="PF00512">
    <property type="entry name" value="HisKA"/>
    <property type="match status" value="1"/>
</dbReference>
<dbReference type="CDD" id="cd00082">
    <property type="entry name" value="HisKA"/>
    <property type="match status" value="1"/>
</dbReference>
<evidence type="ECO:0000256" key="4">
    <source>
        <dbReference type="ARBA" id="ARBA00022679"/>
    </source>
</evidence>
<evidence type="ECO:0000256" key="6">
    <source>
        <dbReference type="ARBA" id="ARBA00022777"/>
    </source>
</evidence>
<feature type="domain" description="Response regulatory" evidence="15">
    <location>
        <begin position="1781"/>
        <end position="1916"/>
    </location>
</feature>
<dbReference type="InterPro" id="IPR013654">
    <property type="entry name" value="PAS_2"/>
</dbReference>
<feature type="region of interest" description="Disordered" evidence="12">
    <location>
        <begin position="1514"/>
        <end position="1555"/>
    </location>
</feature>
<feature type="compositionally biased region" description="Polar residues" evidence="12">
    <location>
        <begin position="1653"/>
        <end position="1663"/>
    </location>
</feature>
<evidence type="ECO:0000256" key="10">
    <source>
        <dbReference type="ARBA" id="ARBA00023170"/>
    </source>
</evidence>
<dbReference type="GO" id="GO:0009881">
    <property type="term" value="F:photoreceptor activity"/>
    <property type="evidence" value="ECO:0007669"/>
    <property type="project" value="UniProtKB-KW"/>
</dbReference>
<dbReference type="SMART" id="SM00448">
    <property type="entry name" value="REC"/>
    <property type="match status" value="1"/>
</dbReference>
<dbReference type="SMART" id="SM00388">
    <property type="entry name" value="HisKA"/>
    <property type="match status" value="1"/>
</dbReference>
<dbReference type="Gene3D" id="1.10.287.130">
    <property type="match status" value="1"/>
</dbReference>
<dbReference type="InterPro" id="IPR001789">
    <property type="entry name" value="Sig_transdc_resp-reg_receiver"/>
</dbReference>
<feature type="region of interest" description="Disordered" evidence="12">
    <location>
        <begin position="736"/>
        <end position="800"/>
    </location>
</feature>
<dbReference type="SUPFAM" id="SSF55785">
    <property type="entry name" value="PYP-like sensor domain (PAS domain)"/>
    <property type="match status" value="1"/>
</dbReference>
<dbReference type="InterPro" id="IPR036890">
    <property type="entry name" value="HATPase_C_sf"/>
</dbReference>
<dbReference type="GO" id="GO:0000155">
    <property type="term" value="F:phosphorelay sensor kinase activity"/>
    <property type="evidence" value="ECO:0007669"/>
    <property type="project" value="InterPro"/>
</dbReference>
<dbReference type="SUPFAM" id="SSF55781">
    <property type="entry name" value="GAF domain-like"/>
    <property type="match status" value="2"/>
</dbReference>
<dbReference type="InterPro" id="IPR003661">
    <property type="entry name" value="HisK_dim/P_dom"/>
</dbReference>
<dbReference type="GO" id="GO:0009584">
    <property type="term" value="P:detection of visible light"/>
    <property type="evidence" value="ECO:0007669"/>
    <property type="project" value="InterPro"/>
</dbReference>
<dbReference type="PROSITE" id="PS50110">
    <property type="entry name" value="RESPONSE_REGULATORY"/>
    <property type="match status" value="1"/>
</dbReference>
<dbReference type="Gene3D" id="3.30.565.10">
    <property type="entry name" value="Histidine kinase-like ATPase, C-terminal domain"/>
    <property type="match status" value="1"/>
</dbReference>
<feature type="domain" description="Phytochrome chromophore attachment site" evidence="13">
    <location>
        <begin position="885"/>
        <end position="1047"/>
    </location>
</feature>
<keyword evidence="2 11" id="KW-0597">Phosphoprotein</keyword>
<dbReference type="InterPro" id="IPR003594">
    <property type="entry name" value="HATPase_dom"/>
</dbReference>
<evidence type="ECO:0000259" key="13">
    <source>
        <dbReference type="PROSITE" id="PS50046"/>
    </source>
</evidence>
<sequence>MRARLDMAKLQPLTADQHHLFKCIEALQPPCFEAASTARRLACTADKIGLPSSVPAAVAIAMAANVVGSACESCKSLGTTTGRANKSLLGRSASLGAEKRRRLEQRIAIRCVQSQVLQAQLTAVGSGKATQAALLLGRGGSGCTLSHSGLRAAGGVLAVASTVAGSAGTAGALADAVLPFSADPLLEPRPRPRSHFPAAFGPARCFCPALHLALALALALSCSASSSPSSACEASASVASIGATLDWISRCSLSLSLSLSLALSPSSFFQQGYGSATSIPVPFVGSIRAYLSITFPSSSPSSSFVSLTPPLARLPLPCARLNVVWIHHGPAPTTGSHRISATNTTLRVHPCPFTQLKGTAPPPLHTIASPISESSPISSLLSDPATRLSSIGASWSRTGRTSALGSGQSTSTYESSVQAQSVLLLSPHSRKSSAMTSPPERVVLATPPAANPSQSNAASNATPSHTRSPTVSKPFIYPMKSAVSLKQPHREGVASQEPLPPCSPASVGGASRPTSADGPKPSTDDITHDGRNRPEDVDKEADDAMGRMKVPGNEDKDLRDHLEQLTTTRFEYVKTAEGHMILTGRGGKLARCEDEPIHIPGAVQSFGCMLVVRISPDGDMLVRQASENSTQILGLSPSYLFSLPTFLDVLDEDQADLLWDNIDSLDQSSQDLAESGPTVFQLRGYDMASYDERIKQGALRKLWSTWCGAHIPDRRKDGEGELTVILEFELVDDAQNPISTFSPPTTPASEHDTGAGPGLGLAAGWIPSQPTSGSASGAQSPPGSIATVRSNGTSSSATLRDIAPRGLDGLAYTPSPDELRESTLAVHKPLKALSRMRRNAEARQNMRSRRPAMLPSTAAGDGAGGMVDMFGILSQVNDQLAAQKDLNEFLKVLVGIVRDITLFSRVMIYQFDEAWNGQVVCELVDWNDSHDLYRGLHFPATDIPAQARALYKINKVRLLYDRDQPTSRMVCRDQADLDSPVDMTHAFIRAMSPIHIKYLANMGVRSSMSVSITAFGELWGLISLHNYGAHGKRVSFPIRQLLRLIGESVSSNIERLSYTRRLSARKLINTLPTDKNPSGYIISNAEDLLTLFDADYGVIAVGNEAKILGPLNASQEVLAVTEYLRLKKFQHLVTSQDVRRDFPDMVLSTGLHVIAGLLVVPLSGSGVDFIAFLRKAQLRHVNWAGKPFKEGKEGDAILEPRKSFKVWSETVEGTCRGWKDEELETASVLCLVYGKFISVWRQREQALHYNQLNRLLLSNASHEVRTPLNHIINYLELALDSKLDDDTRENLSKSHMASKSLLFVINDLLDLTKQEIGNELLLQEPFDLAATVREAVEMHEWEAKRRKIDFSVTTDPEVCLVLGDKNRVRQVVTNTVTNSVKYTNEGQITVSMRKRSEDERDSDLPPGCDMEVELMVRDTGEGIPQEKLEVIFREFEQVESVIALPGRQESLESEGSEADSLVRTDQSDGGLGLGLAIVARVVKNLGGQLRVDSVVGEGTTFTYFIPFCSAESTTPTEIPPVAMAGSGGSGTKRGSDTISMRRSNSIDSGSASSAGRSEIDSLVEAIQQPFLRDQNHIEDVTQQRRAAEALSSGHTEGPRNVSAATRRPPILSHRSQSFDSGSHPVEGSGVPVRSVKIDPQRLDQNDRADRRPTNSAFLSSATASARPAKAPTSIAESFKAEVEQRARGNVPHLSEDALPSSARHSFSEDPMVSPGTPAKRGSIDSLEPAQSPGSEDQQNSPHGSGERRASSSSTAAKRRIAMMRGLHKSPAQRGEKIAPLRVLVVEDDPINRMILKKRLGLDGHTTLLAVNGEEGVRQFEKDAKEIDVILMDLQMPICNGQEACIRIRELEKKWASGGEQADRPASQVLNGRVPILAVSATLVQLMRQEMVDIGMDGWLLKPIDFARLGALLKGLLHPEDRLANHWKQGYVWEKGGWLSEPAQRSVPVAASSISAAAADATAAKSASNNGTAAAEAESSEASTPPSA</sequence>
<feature type="compositionally biased region" description="Polar residues" evidence="12">
    <location>
        <begin position="1731"/>
        <end position="1742"/>
    </location>
</feature>
<dbReference type="Pfam" id="PF01590">
    <property type="entry name" value="GAF"/>
    <property type="match status" value="1"/>
</dbReference>
<dbReference type="InterPro" id="IPR005467">
    <property type="entry name" value="His_kinase_dom"/>
</dbReference>
<feature type="region of interest" description="Disordered" evidence="12">
    <location>
        <begin position="1581"/>
        <end position="1756"/>
    </location>
</feature>
<dbReference type="SUPFAM" id="SSF55874">
    <property type="entry name" value="ATPase domain of HSP90 chaperone/DNA topoisomerase II/histidine kinase"/>
    <property type="match status" value="1"/>
</dbReference>
<feature type="region of interest" description="Disordered" evidence="12">
    <location>
        <begin position="392"/>
        <end position="412"/>
    </location>
</feature>
<dbReference type="Pfam" id="PF00360">
    <property type="entry name" value="PHY"/>
    <property type="match status" value="1"/>
</dbReference>
<keyword evidence="9" id="KW-0902">Two-component regulatory system</keyword>
<name>A0A081CJS0_PSEA2</name>
<dbReference type="InterPro" id="IPR013515">
    <property type="entry name" value="Phytochrome_cen-reg"/>
</dbReference>
<keyword evidence="10" id="KW-0675">Receptor</keyword>
<dbReference type="SMART" id="SM00065">
    <property type="entry name" value="GAF"/>
    <property type="match status" value="1"/>
</dbReference>
<evidence type="ECO:0000259" key="14">
    <source>
        <dbReference type="PROSITE" id="PS50109"/>
    </source>
</evidence>
<keyword evidence="6" id="KW-0418">Kinase</keyword>
<dbReference type="Gene3D" id="3.30.450.270">
    <property type="match status" value="1"/>
</dbReference>
<dbReference type="Pfam" id="PF02518">
    <property type="entry name" value="HATPase_c"/>
    <property type="match status" value="1"/>
</dbReference>
<dbReference type="RefSeq" id="XP_014654936.1">
    <property type="nucleotide sequence ID" value="XM_014799450.1"/>
</dbReference>
<evidence type="ECO:0000256" key="2">
    <source>
        <dbReference type="ARBA" id="ARBA00022553"/>
    </source>
</evidence>
<evidence type="ECO:0000256" key="1">
    <source>
        <dbReference type="ARBA" id="ARBA00022543"/>
    </source>
</evidence>
<gene>
    <name evidence="16" type="ORF">PAN0_015d5140</name>
</gene>
<organism evidence="16">
    <name type="scientific">Pseudozyma antarctica</name>
    <name type="common">Yeast</name>
    <name type="synonym">Candida antarctica</name>
    <dbReference type="NCBI Taxonomy" id="84753"/>
    <lineage>
        <taxon>Eukaryota</taxon>
        <taxon>Fungi</taxon>
        <taxon>Dikarya</taxon>
        <taxon>Basidiomycota</taxon>
        <taxon>Ustilaginomycotina</taxon>
        <taxon>Ustilaginomycetes</taxon>
        <taxon>Ustilaginales</taxon>
        <taxon>Ustilaginaceae</taxon>
        <taxon>Moesziomyces</taxon>
    </lineage>
</organism>
<dbReference type="PROSITE" id="PS50109">
    <property type="entry name" value="HIS_KIN"/>
    <property type="match status" value="1"/>
</dbReference>
<dbReference type="Pfam" id="PF00072">
    <property type="entry name" value="Response_reg"/>
    <property type="match status" value="1"/>
</dbReference>
<dbReference type="SUPFAM" id="SSF52172">
    <property type="entry name" value="CheY-like"/>
    <property type="match status" value="1"/>
</dbReference>
<feature type="region of interest" description="Disordered" evidence="12">
    <location>
        <begin position="1960"/>
        <end position="1987"/>
    </location>
</feature>
<dbReference type="InterPro" id="IPR011006">
    <property type="entry name" value="CheY-like_superfamily"/>
</dbReference>
<dbReference type="InterPro" id="IPR004358">
    <property type="entry name" value="Sig_transdc_His_kin-like_C"/>
</dbReference>
<feature type="compositionally biased region" description="Low complexity" evidence="12">
    <location>
        <begin position="369"/>
        <end position="379"/>
    </location>
</feature>
<feature type="compositionally biased region" description="Basic and acidic residues" evidence="12">
    <location>
        <begin position="522"/>
        <end position="555"/>
    </location>
</feature>
<dbReference type="SMART" id="SM00387">
    <property type="entry name" value="HATPase_c"/>
    <property type="match status" value="1"/>
</dbReference>
<keyword evidence="17" id="KW-1185">Reference proteome</keyword>
<dbReference type="Pfam" id="PF08446">
    <property type="entry name" value="PAS_2"/>
    <property type="match status" value="1"/>
</dbReference>
<evidence type="ECO:0000256" key="5">
    <source>
        <dbReference type="ARBA" id="ARBA00022741"/>
    </source>
</evidence>
<dbReference type="EMBL" id="DF830082">
    <property type="protein sequence ID" value="GAK66916.1"/>
    <property type="molecule type" value="Genomic_DNA"/>
</dbReference>
<dbReference type="PRINTS" id="PR00344">
    <property type="entry name" value="BCTRLSENSOR"/>
</dbReference>
<evidence type="ECO:0000256" key="8">
    <source>
        <dbReference type="ARBA" id="ARBA00022991"/>
    </source>
</evidence>
<evidence type="ECO:0000259" key="15">
    <source>
        <dbReference type="PROSITE" id="PS50110"/>
    </source>
</evidence>
<feature type="domain" description="Histidine kinase" evidence="14">
    <location>
        <begin position="1259"/>
        <end position="1509"/>
    </location>
</feature>
<keyword evidence="4" id="KW-0808">Transferase</keyword>
<dbReference type="Proteomes" id="UP000053758">
    <property type="component" value="Unassembled WGS sequence"/>
</dbReference>
<dbReference type="GO" id="GO:0005524">
    <property type="term" value="F:ATP binding"/>
    <property type="evidence" value="ECO:0007669"/>
    <property type="project" value="UniProtKB-KW"/>
</dbReference>
<reference evidence="16" key="1">
    <citation type="submission" date="2014-07" db="EMBL/GenBank/DDBJ databases">
        <title>Draft genome sequence of the yeast Pseudozyma antarctica JCM 10317 known as a producer of lipase B which used in a wide range of industrial applications.</title>
        <authorList>
            <person name="Morita T."/>
            <person name="Saika A."/>
            <person name="Koike H."/>
        </authorList>
    </citation>
    <scope>NUCLEOTIDE SEQUENCE</scope>
    <source>
        <strain evidence="16">JCM 10317</strain>
    </source>
</reference>
<dbReference type="SUPFAM" id="SSF47384">
    <property type="entry name" value="Homodimeric domain of signal transducing histidine kinase"/>
    <property type="match status" value="1"/>
</dbReference>
<dbReference type="PANTHER" id="PTHR43065">
    <property type="entry name" value="SENSOR HISTIDINE KINASE"/>
    <property type="match status" value="1"/>
</dbReference>
<dbReference type="Gene3D" id="3.40.50.2300">
    <property type="match status" value="1"/>
</dbReference>
<accession>A0A081CJS0</accession>
<dbReference type="InterPro" id="IPR035965">
    <property type="entry name" value="PAS-like_dom_sf"/>
</dbReference>
<feature type="compositionally biased region" description="Basic and acidic residues" evidence="12">
    <location>
        <begin position="1635"/>
        <end position="1652"/>
    </location>
</feature>
<evidence type="ECO:0000256" key="7">
    <source>
        <dbReference type="ARBA" id="ARBA00022840"/>
    </source>
</evidence>
<dbReference type="Gene3D" id="3.30.450.40">
    <property type="match status" value="1"/>
</dbReference>
<dbReference type="PANTHER" id="PTHR43065:SF10">
    <property type="entry name" value="PEROXIDE STRESS-ACTIVATED HISTIDINE KINASE MAK3"/>
    <property type="match status" value="1"/>
</dbReference>
<dbReference type="GeneID" id="26305997"/>
<feature type="compositionally biased region" description="Low complexity" evidence="12">
    <location>
        <begin position="445"/>
        <end position="464"/>
    </location>
</feature>
<dbReference type="GO" id="GO:0006355">
    <property type="term" value="P:regulation of DNA-templated transcription"/>
    <property type="evidence" value="ECO:0007669"/>
    <property type="project" value="InterPro"/>
</dbReference>
<keyword evidence="1" id="KW-0600">Photoreceptor protein</keyword>
<dbReference type="InterPro" id="IPR016132">
    <property type="entry name" value="Phyto_chromo_attachment"/>
</dbReference>
<dbReference type="CDD" id="cd17546">
    <property type="entry name" value="REC_hyHK_CKI1_RcsC-like"/>
    <property type="match status" value="1"/>
</dbReference>
<evidence type="ECO:0000313" key="17">
    <source>
        <dbReference type="Proteomes" id="UP000053758"/>
    </source>
</evidence>
<dbReference type="InterPro" id="IPR036097">
    <property type="entry name" value="HisK_dim/P_sf"/>
</dbReference>
<evidence type="ECO:0000256" key="12">
    <source>
        <dbReference type="SAM" id="MobiDB-lite"/>
    </source>
</evidence>
<feature type="compositionally biased region" description="Low complexity" evidence="12">
    <location>
        <begin position="762"/>
        <end position="784"/>
    </location>
</feature>
<proteinExistence type="predicted"/>